<keyword evidence="2" id="KW-1185">Reference proteome</keyword>
<dbReference type="RefSeq" id="WP_377163457.1">
    <property type="nucleotide sequence ID" value="NZ_JBHSMQ010000001.1"/>
</dbReference>
<accession>A0ABW0KKE0</accession>
<protein>
    <submittedName>
        <fullName evidence="1">Uncharacterized protein</fullName>
    </submittedName>
</protein>
<dbReference type="EMBL" id="JBHSMQ010000001">
    <property type="protein sequence ID" value="MFC5453915.1"/>
    <property type="molecule type" value="Genomic_DNA"/>
</dbReference>
<evidence type="ECO:0000313" key="2">
    <source>
        <dbReference type="Proteomes" id="UP001596052"/>
    </source>
</evidence>
<proteinExistence type="predicted"/>
<dbReference type="Proteomes" id="UP001596052">
    <property type="component" value="Unassembled WGS sequence"/>
</dbReference>
<evidence type="ECO:0000313" key="1">
    <source>
        <dbReference type="EMBL" id="MFC5453915.1"/>
    </source>
</evidence>
<comment type="caution">
    <text evidence="1">The sequence shown here is derived from an EMBL/GenBank/DDBJ whole genome shotgun (WGS) entry which is preliminary data.</text>
</comment>
<organism evidence="1 2">
    <name type="scientific">Prosthecobacter fluviatilis</name>
    <dbReference type="NCBI Taxonomy" id="445931"/>
    <lineage>
        <taxon>Bacteria</taxon>
        <taxon>Pseudomonadati</taxon>
        <taxon>Verrucomicrobiota</taxon>
        <taxon>Verrucomicrobiia</taxon>
        <taxon>Verrucomicrobiales</taxon>
        <taxon>Verrucomicrobiaceae</taxon>
        <taxon>Prosthecobacter</taxon>
    </lineage>
</organism>
<name>A0ABW0KKE0_9BACT</name>
<reference evidence="2" key="1">
    <citation type="journal article" date="2019" name="Int. J. Syst. Evol. Microbiol.">
        <title>The Global Catalogue of Microorganisms (GCM) 10K type strain sequencing project: providing services to taxonomists for standard genome sequencing and annotation.</title>
        <authorList>
            <consortium name="The Broad Institute Genomics Platform"/>
            <consortium name="The Broad Institute Genome Sequencing Center for Infectious Disease"/>
            <person name="Wu L."/>
            <person name="Ma J."/>
        </authorList>
    </citation>
    <scope>NUCLEOTIDE SEQUENCE [LARGE SCALE GENOMIC DNA]</scope>
    <source>
        <strain evidence="2">CGMCC 4.1469</strain>
    </source>
</reference>
<sequence length="45" mass="4889">MDAFFTLHAGDDAGHCLYASRDGLAPVELKKDHAKNAPETAMKMI</sequence>
<gene>
    <name evidence="1" type="ORF">ACFQDI_03520</name>
</gene>